<dbReference type="AlphaFoldDB" id="A0A4V3UN81"/>
<name>A0A4V3UN81_9EURO</name>
<evidence type="ECO:0000313" key="2">
    <source>
        <dbReference type="Proteomes" id="UP000308092"/>
    </source>
</evidence>
<dbReference type="VEuPathDB" id="FungiDB:EYZ11_010369"/>
<reference evidence="1 2" key="1">
    <citation type="submission" date="2019-03" db="EMBL/GenBank/DDBJ databases">
        <title>The genome sequence of a newly discovered highly antifungal drug resistant Aspergillus species, Aspergillus tanneri NIH 1004.</title>
        <authorList>
            <person name="Mounaud S."/>
            <person name="Singh I."/>
            <person name="Joardar V."/>
            <person name="Pakala S."/>
            <person name="Pakala S."/>
            <person name="Venepally P."/>
            <person name="Hoover J."/>
            <person name="Nierman W."/>
            <person name="Chung J."/>
            <person name="Losada L."/>
        </authorList>
    </citation>
    <scope>NUCLEOTIDE SEQUENCE [LARGE SCALE GENOMIC DNA]</scope>
    <source>
        <strain evidence="1 2">NIH1004</strain>
    </source>
</reference>
<sequence>MSANQAGEKDPKYLVYKAFRPMGLQMRTALFFDVRSNGTALDDLAERKTLLEEIPQLQTFVRRTYQNHGNCVDLRILDKTISAASQSPKTTH</sequence>
<dbReference type="EMBL" id="SOSA01000551">
    <property type="protein sequence ID" value="THC90174.1"/>
    <property type="molecule type" value="Genomic_DNA"/>
</dbReference>
<comment type="caution">
    <text evidence="1">The sequence shown here is derived from an EMBL/GenBank/DDBJ whole genome shotgun (WGS) entry which is preliminary data.</text>
</comment>
<gene>
    <name evidence="1" type="ORF">EYZ11_010369</name>
</gene>
<organism evidence="1 2">
    <name type="scientific">Aspergillus tanneri</name>
    <dbReference type="NCBI Taxonomy" id="1220188"/>
    <lineage>
        <taxon>Eukaryota</taxon>
        <taxon>Fungi</taxon>
        <taxon>Dikarya</taxon>
        <taxon>Ascomycota</taxon>
        <taxon>Pezizomycotina</taxon>
        <taxon>Eurotiomycetes</taxon>
        <taxon>Eurotiomycetidae</taxon>
        <taxon>Eurotiales</taxon>
        <taxon>Aspergillaceae</taxon>
        <taxon>Aspergillus</taxon>
        <taxon>Aspergillus subgen. Circumdati</taxon>
    </lineage>
</organism>
<protein>
    <submittedName>
        <fullName evidence="1">Uncharacterized protein</fullName>
    </submittedName>
</protein>
<evidence type="ECO:0000313" key="1">
    <source>
        <dbReference type="EMBL" id="THC90174.1"/>
    </source>
</evidence>
<accession>A0A4V3UN81</accession>
<dbReference type="Proteomes" id="UP000308092">
    <property type="component" value="Unassembled WGS sequence"/>
</dbReference>
<proteinExistence type="predicted"/>
<keyword evidence="2" id="KW-1185">Reference proteome</keyword>